<dbReference type="EMBL" id="DXEU01000003">
    <property type="protein sequence ID" value="HIX51199.1"/>
    <property type="molecule type" value="Genomic_DNA"/>
</dbReference>
<comment type="caution">
    <text evidence="2">The sequence shown here is derived from an EMBL/GenBank/DDBJ whole genome shotgun (WGS) entry which is preliminary data.</text>
</comment>
<protein>
    <submittedName>
        <fullName evidence="2">DUF362 domain-containing protein</fullName>
    </submittedName>
</protein>
<evidence type="ECO:0000313" key="2">
    <source>
        <dbReference type="EMBL" id="HIX51199.1"/>
    </source>
</evidence>
<name>A0A9D1W2G7_9FIRM</name>
<sequence length="364" mass="40447">MERNDIIIIHGTDYKEMAKKVLERADVAGEIGDRRKRVALKPNLVTARDPSAGGTTHGELLDGALEYLREHGFENVAIMEGSWVGDSTQAAFSAAGYREIAKKHGVELVDLQKDTYREYDAKGMRIAVCDRAAEVDYMINMPVLKGHCQTIITCALKNNKGIIPNKEKRRFHTMGLHKPIAHLNTIAPNSFILVDNICGDLDFEEGGNPVVMNRVLGFKDPVLCDSYVCDCMGYSVDDVPYIRMAEKLGVGSTDTEHANFIYLNEDTVGKNKFRMTRRVENLAKYADAKDACSACYGSLIYALDRLSDAGELRGKKEKICIGQAYRGQTGEIGVGQCTCGFKKSLKGCPPKAIDMVRFLEEEWR</sequence>
<reference evidence="2" key="2">
    <citation type="submission" date="2021-04" db="EMBL/GenBank/DDBJ databases">
        <authorList>
            <person name="Gilroy R."/>
        </authorList>
    </citation>
    <scope>NUCLEOTIDE SEQUENCE</scope>
    <source>
        <strain evidence="2">ChiGjej4B4-12881</strain>
    </source>
</reference>
<dbReference type="Proteomes" id="UP000886780">
    <property type="component" value="Unassembled WGS sequence"/>
</dbReference>
<accession>A0A9D1W2G7</accession>
<dbReference type="InterPro" id="IPR001763">
    <property type="entry name" value="Rhodanese-like_dom"/>
</dbReference>
<dbReference type="InterPro" id="IPR007160">
    <property type="entry name" value="DUF362"/>
</dbReference>
<feature type="domain" description="Rhodanese" evidence="1">
    <location>
        <begin position="64"/>
        <end position="101"/>
    </location>
</feature>
<dbReference type="PROSITE" id="PS50206">
    <property type="entry name" value="RHODANESE_3"/>
    <property type="match status" value="1"/>
</dbReference>
<dbReference type="Pfam" id="PF04015">
    <property type="entry name" value="DUF362"/>
    <property type="match status" value="1"/>
</dbReference>
<reference evidence="2" key="1">
    <citation type="journal article" date="2021" name="PeerJ">
        <title>Extensive microbial diversity within the chicken gut microbiome revealed by metagenomics and culture.</title>
        <authorList>
            <person name="Gilroy R."/>
            <person name="Ravi A."/>
            <person name="Getino M."/>
            <person name="Pursley I."/>
            <person name="Horton D.L."/>
            <person name="Alikhan N.F."/>
            <person name="Baker D."/>
            <person name="Gharbi K."/>
            <person name="Hall N."/>
            <person name="Watson M."/>
            <person name="Adriaenssens E.M."/>
            <person name="Foster-Nyarko E."/>
            <person name="Jarju S."/>
            <person name="Secka A."/>
            <person name="Antonio M."/>
            <person name="Oren A."/>
            <person name="Chaudhuri R.R."/>
            <person name="La Ragione R."/>
            <person name="Hildebrand F."/>
            <person name="Pallen M.J."/>
        </authorList>
    </citation>
    <scope>NUCLEOTIDE SEQUENCE</scope>
    <source>
        <strain evidence="2">ChiGjej4B4-12881</strain>
    </source>
</reference>
<gene>
    <name evidence="2" type="ORF">IAA28_00150</name>
</gene>
<organism evidence="2 3">
    <name type="scientific">Candidatus Lachnoclostridium stercoripullorum</name>
    <dbReference type="NCBI Taxonomy" id="2838635"/>
    <lineage>
        <taxon>Bacteria</taxon>
        <taxon>Bacillati</taxon>
        <taxon>Bacillota</taxon>
        <taxon>Clostridia</taxon>
        <taxon>Lachnospirales</taxon>
        <taxon>Lachnospiraceae</taxon>
    </lineage>
</organism>
<evidence type="ECO:0000259" key="1">
    <source>
        <dbReference type="PROSITE" id="PS50206"/>
    </source>
</evidence>
<dbReference type="AlphaFoldDB" id="A0A9D1W2G7"/>
<evidence type="ECO:0000313" key="3">
    <source>
        <dbReference type="Proteomes" id="UP000886780"/>
    </source>
</evidence>
<proteinExistence type="predicted"/>